<organism evidence="7 8">
    <name type="scientific">Corynebacterium lipophilum</name>
    <dbReference type="NCBI Taxonomy" id="2804918"/>
    <lineage>
        <taxon>Bacteria</taxon>
        <taxon>Bacillati</taxon>
        <taxon>Actinomycetota</taxon>
        <taxon>Actinomycetes</taxon>
        <taxon>Mycobacteriales</taxon>
        <taxon>Corynebacteriaceae</taxon>
        <taxon>Corynebacterium</taxon>
    </lineage>
</organism>
<dbReference type="GO" id="GO:0005829">
    <property type="term" value="C:cytosol"/>
    <property type="evidence" value="ECO:0007669"/>
    <property type="project" value="TreeGrafter"/>
</dbReference>
<evidence type="ECO:0000313" key="7">
    <source>
        <dbReference type="EMBL" id="MCO6395043.1"/>
    </source>
</evidence>
<comment type="pathway">
    <text evidence="5">Cofactor biosynthesis; molybdopterin biosynthesis.</text>
</comment>
<dbReference type="InterPro" id="IPR036688">
    <property type="entry name" value="MoeA_C_domain_IV_sf"/>
</dbReference>
<feature type="domain" description="MoaB/Mog" evidence="6">
    <location>
        <begin position="185"/>
        <end position="322"/>
    </location>
</feature>
<comment type="catalytic activity">
    <reaction evidence="4">
        <text>adenylyl-molybdopterin + molybdate = Mo-molybdopterin + AMP + H(+)</text>
        <dbReference type="Rhea" id="RHEA:35047"/>
        <dbReference type="ChEBI" id="CHEBI:15378"/>
        <dbReference type="ChEBI" id="CHEBI:36264"/>
        <dbReference type="ChEBI" id="CHEBI:62727"/>
        <dbReference type="ChEBI" id="CHEBI:71302"/>
        <dbReference type="ChEBI" id="CHEBI:456215"/>
        <dbReference type="EC" id="2.10.1.1"/>
    </reaction>
</comment>
<dbReference type="AlphaFoldDB" id="A0AAW5HU48"/>
<dbReference type="CDD" id="cd00887">
    <property type="entry name" value="MoeA"/>
    <property type="match status" value="1"/>
</dbReference>
<comment type="function">
    <text evidence="1 5">Catalyzes the insertion of molybdate into adenylated molybdopterin with the concomitant release of AMP.</text>
</comment>
<evidence type="ECO:0000256" key="5">
    <source>
        <dbReference type="RuleBase" id="RU365090"/>
    </source>
</evidence>
<dbReference type="InterPro" id="IPR036425">
    <property type="entry name" value="MoaB/Mog-like_dom_sf"/>
</dbReference>
<protein>
    <recommendedName>
        <fullName evidence="5">Molybdopterin molybdenumtransferase</fullName>
        <ecNumber evidence="5">2.10.1.1</ecNumber>
    </recommendedName>
</protein>
<accession>A0AAW5HU48</accession>
<name>A0AAW5HU48_9CORY</name>
<keyword evidence="5" id="KW-0501">Molybdenum cofactor biosynthesis</keyword>
<dbReference type="InterPro" id="IPR038987">
    <property type="entry name" value="MoeA-like"/>
</dbReference>
<dbReference type="PANTHER" id="PTHR10192">
    <property type="entry name" value="MOLYBDOPTERIN BIOSYNTHESIS PROTEIN"/>
    <property type="match status" value="1"/>
</dbReference>
<dbReference type="EC" id="2.10.1.1" evidence="5"/>
<keyword evidence="3 5" id="KW-0500">Molybdenum</keyword>
<sequence length="410" mass="42948">MNTLPSVNEHLARVLAAARPRVKRDVPLGDCVGQVLAADVVARFPVPPFSNSAVDGFIAHESDLFGDGPWVLPVAGEIPAGHDAIDCPAGHAVRIMTGAPMPQQDGLHVVPVEQTNIPRGPYPLPDEVQIASVDLGRSHTRHAGENVGVGEVVAREGTRIDAGTLAALVATGVRTVDVFERPTVAVVSTGDELVAWPGDIRGAQIPDSNLPMVATLLRESGYAKVFTMHADDDTQSTEVLLQQAAQQADIVVTTGGVSAGAYDVVRTVTASSPDMWFGHVAQRPGSPQGVGRWSEAAFICLPGNPVAAFVSCALYAIPLLRASAGDRTRCSMDERTMVEADVDTHFPAPRADRHVFVPVRLHTEHGAVRAEAFAGGHGGSGFVASLPAVDGIAVLAPGTDAPTRIPVMLF</sequence>
<dbReference type="Proteomes" id="UP001205920">
    <property type="component" value="Unassembled WGS sequence"/>
</dbReference>
<comment type="cofactor">
    <cofactor evidence="5">
        <name>Mg(2+)</name>
        <dbReference type="ChEBI" id="CHEBI:18420"/>
    </cofactor>
</comment>
<dbReference type="Pfam" id="PF00994">
    <property type="entry name" value="MoCF_biosynth"/>
    <property type="match status" value="1"/>
</dbReference>
<dbReference type="NCBIfam" id="TIGR00177">
    <property type="entry name" value="molyb_syn"/>
    <property type="match status" value="1"/>
</dbReference>
<dbReference type="GO" id="GO:0046872">
    <property type="term" value="F:metal ion binding"/>
    <property type="evidence" value="ECO:0007669"/>
    <property type="project" value="UniProtKB-UniRule"/>
</dbReference>
<dbReference type="GO" id="GO:0006777">
    <property type="term" value="P:Mo-molybdopterin cofactor biosynthetic process"/>
    <property type="evidence" value="ECO:0007669"/>
    <property type="project" value="UniProtKB-UniRule"/>
</dbReference>
<keyword evidence="8" id="KW-1185">Reference proteome</keyword>
<dbReference type="Pfam" id="PF03453">
    <property type="entry name" value="MoeA_N"/>
    <property type="match status" value="1"/>
</dbReference>
<dbReference type="GO" id="GO:0061599">
    <property type="term" value="F:molybdopterin molybdotransferase activity"/>
    <property type="evidence" value="ECO:0007669"/>
    <property type="project" value="UniProtKB-UniRule"/>
</dbReference>
<comment type="caution">
    <text evidence="7">The sequence shown here is derived from an EMBL/GenBank/DDBJ whole genome shotgun (WGS) entry which is preliminary data.</text>
</comment>
<comment type="similarity">
    <text evidence="2 5">Belongs to the MoeA family.</text>
</comment>
<evidence type="ECO:0000256" key="3">
    <source>
        <dbReference type="ARBA" id="ARBA00022505"/>
    </source>
</evidence>
<keyword evidence="5" id="KW-0479">Metal-binding</keyword>
<dbReference type="SUPFAM" id="SSF63882">
    <property type="entry name" value="MoeA N-terminal region -like"/>
    <property type="match status" value="1"/>
</dbReference>
<dbReference type="Gene3D" id="2.170.190.11">
    <property type="entry name" value="Molybdopterin biosynthesis moea protein, domain 3"/>
    <property type="match status" value="1"/>
</dbReference>
<evidence type="ECO:0000256" key="1">
    <source>
        <dbReference type="ARBA" id="ARBA00002901"/>
    </source>
</evidence>
<keyword evidence="5" id="KW-0460">Magnesium</keyword>
<dbReference type="SUPFAM" id="SSF53218">
    <property type="entry name" value="Molybdenum cofactor biosynthesis proteins"/>
    <property type="match status" value="1"/>
</dbReference>
<dbReference type="InterPro" id="IPR001453">
    <property type="entry name" value="MoaB/Mog_dom"/>
</dbReference>
<dbReference type="Gene3D" id="3.90.105.10">
    <property type="entry name" value="Molybdopterin biosynthesis moea protein, domain 2"/>
    <property type="match status" value="1"/>
</dbReference>
<evidence type="ECO:0000256" key="2">
    <source>
        <dbReference type="ARBA" id="ARBA00010763"/>
    </source>
</evidence>
<dbReference type="EMBL" id="JAEUWV010000014">
    <property type="protein sequence ID" value="MCO6395043.1"/>
    <property type="molecule type" value="Genomic_DNA"/>
</dbReference>
<evidence type="ECO:0000256" key="4">
    <source>
        <dbReference type="ARBA" id="ARBA00047317"/>
    </source>
</evidence>
<gene>
    <name evidence="7" type="ORF">JMN37_08690</name>
</gene>
<dbReference type="RefSeq" id="WP_252931765.1">
    <property type="nucleotide sequence ID" value="NZ_JAEUWV010000014.1"/>
</dbReference>
<proteinExistence type="inferred from homology"/>
<evidence type="ECO:0000259" key="6">
    <source>
        <dbReference type="SMART" id="SM00852"/>
    </source>
</evidence>
<dbReference type="SMART" id="SM00852">
    <property type="entry name" value="MoCF_biosynth"/>
    <property type="match status" value="1"/>
</dbReference>
<dbReference type="InterPro" id="IPR036135">
    <property type="entry name" value="MoeA_linker/N_sf"/>
</dbReference>
<dbReference type="PANTHER" id="PTHR10192:SF5">
    <property type="entry name" value="GEPHYRIN"/>
    <property type="match status" value="1"/>
</dbReference>
<evidence type="ECO:0000313" key="8">
    <source>
        <dbReference type="Proteomes" id="UP001205920"/>
    </source>
</evidence>
<dbReference type="Gene3D" id="2.40.340.10">
    <property type="entry name" value="MoeA, C-terminal, domain IV"/>
    <property type="match status" value="1"/>
</dbReference>
<keyword evidence="5" id="KW-0808">Transferase</keyword>
<dbReference type="Gene3D" id="3.40.980.10">
    <property type="entry name" value="MoaB/Mog-like domain"/>
    <property type="match status" value="1"/>
</dbReference>
<dbReference type="InterPro" id="IPR005110">
    <property type="entry name" value="MoeA_linker/N"/>
</dbReference>
<reference evidence="7 8" key="1">
    <citation type="submission" date="2021-01" db="EMBL/GenBank/DDBJ databases">
        <title>Identification and Characterization of Corynebacterium sp.</title>
        <authorList>
            <person name="Luo Q."/>
            <person name="Qu P."/>
            <person name="Chen Q."/>
        </authorList>
    </citation>
    <scope>NUCLEOTIDE SEQUENCE [LARGE SCALE GENOMIC DNA]</scope>
    <source>
        <strain evidence="7 8">MC-18</strain>
    </source>
</reference>